<evidence type="ECO:0000313" key="2">
    <source>
        <dbReference type="Proteomes" id="UP001163603"/>
    </source>
</evidence>
<evidence type="ECO:0000313" key="1">
    <source>
        <dbReference type="EMBL" id="KAJ0047540.1"/>
    </source>
</evidence>
<dbReference type="EMBL" id="CM047737">
    <property type="protein sequence ID" value="KAJ0047540.1"/>
    <property type="molecule type" value="Genomic_DNA"/>
</dbReference>
<sequence length="78" mass="9050">MSGIGNPPQEEDKKPNNQSAHINLKVKGQVSFFFFLFFFFGKKLALISKQIGIFRVLFLFVFFVLSVHYFVPLLQDFS</sequence>
<keyword evidence="2" id="KW-1185">Reference proteome</keyword>
<gene>
    <name evidence="1" type="ORF">Pint_15952</name>
</gene>
<organism evidence="1 2">
    <name type="scientific">Pistacia integerrima</name>
    <dbReference type="NCBI Taxonomy" id="434235"/>
    <lineage>
        <taxon>Eukaryota</taxon>
        <taxon>Viridiplantae</taxon>
        <taxon>Streptophyta</taxon>
        <taxon>Embryophyta</taxon>
        <taxon>Tracheophyta</taxon>
        <taxon>Spermatophyta</taxon>
        <taxon>Magnoliopsida</taxon>
        <taxon>eudicotyledons</taxon>
        <taxon>Gunneridae</taxon>
        <taxon>Pentapetalae</taxon>
        <taxon>rosids</taxon>
        <taxon>malvids</taxon>
        <taxon>Sapindales</taxon>
        <taxon>Anacardiaceae</taxon>
        <taxon>Pistacia</taxon>
    </lineage>
</organism>
<comment type="caution">
    <text evidence="1">The sequence shown here is derived from an EMBL/GenBank/DDBJ whole genome shotgun (WGS) entry which is preliminary data.</text>
</comment>
<protein>
    <submittedName>
        <fullName evidence="1">Uncharacterized protein</fullName>
    </submittedName>
</protein>
<proteinExistence type="predicted"/>
<name>A0ACC0Z7X1_9ROSI</name>
<dbReference type="Proteomes" id="UP001163603">
    <property type="component" value="Chromosome 2"/>
</dbReference>
<reference evidence="2" key="1">
    <citation type="journal article" date="2023" name="G3 (Bethesda)">
        <title>Genome assembly and association tests identify interacting loci associated with vigor, precocity, and sex in interspecific pistachio rootstocks.</title>
        <authorList>
            <person name="Palmer W."/>
            <person name="Jacygrad E."/>
            <person name="Sagayaradj S."/>
            <person name="Cavanaugh K."/>
            <person name="Han R."/>
            <person name="Bertier L."/>
            <person name="Beede B."/>
            <person name="Kafkas S."/>
            <person name="Golino D."/>
            <person name="Preece J."/>
            <person name="Michelmore R."/>
        </authorList>
    </citation>
    <scope>NUCLEOTIDE SEQUENCE [LARGE SCALE GENOMIC DNA]</scope>
</reference>
<accession>A0ACC0Z7X1</accession>